<organism evidence="1 2">
    <name type="scientific">Adineta steineri</name>
    <dbReference type="NCBI Taxonomy" id="433720"/>
    <lineage>
        <taxon>Eukaryota</taxon>
        <taxon>Metazoa</taxon>
        <taxon>Spiralia</taxon>
        <taxon>Gnathifera</taxon>
        <taxon>Rotifera</taxon>
        <taxon>Eurotatoria</taxon>
        <taxon>Bdelloidea</taxon>
        <taxon>Adinetida</taxon>
        <taxon>Adinetidae</taxon>
        <taxon>Adineta</taxon>
    </lineage>
</organism>
<protein>
    <submittedName>
        <fullName evidence="1">Uncharacterized protein</fullName>
    </submittedName>
</protein>
<accession>A0A820S8Z3</accession>
<proteinExistence type="predicted"/>
<dbReference type="AlphaFoldDB" id="A0A820S8Z3"/>
<dbReference type="EMBL" id="CAJOBB010031275">
    <property type="protein sequence ID" value="CAF4449452.1"/>
    <property type="molecule type" value="Genomic_DNA"/>
</dbReference>
<feature type="non-terminal residue" evidence="1">
    <location>
        <position position="117"/>
    </location>
</feature>
<dbReference type="Proteomes" id="UP000663868">
    <property type="component" value="Unassembled WGS sequence"/>
</dbReference>
<name>A0A820S8Z3_9BILA</name>
<reference evidence="1" key="1">
    <citation type="submission" date="2021-02" db="EMBL/GenBank/DDBJ databases">
        <authorList>
            <person name="Nowell W R."/>
        </authorList>
    </citation>
    <scope>NUCLEOTIDE SEQUENCE</scope>
</reference>
<evidence type="ECO:0000313" key="2">
    <source>
        <dbReference type="Proteomes" id="UP000663868"/>
    </source>
</evidence>
<sequence length="117" mass="13275">SSSTFGIYGYFYENSFDPYYSNRNLIASNYDDSDNTQFRINVTLQFQRKYILVITSFGYNITGAFSIKAMGSTSLLFTPINQIKSYYGDSLSCSSSTFSRFGSTNDHGCYFLPSKSY</sequence>
<gene>
    <name evidence="1" type="ORF">KXQ929_LOCUS53865</name>
</gene>
<comment type="caution">
    <text evidence="1">The sequence shown here is derived from an EMBL/GenBank/DDBJ whole genome shotgun (WGS) entry which is preliminary data.</text>
</comment>
<evidence type="ECO:0000313" key="1">
    <source>
        <dbReference type="EMBL" id="CAF4449452.1"/>
    </source>
</evidence>